<comment type="caution">
    <text evidence="2">The sequence shown here is derived from an EMBL/GenBank/DDBJ whole genome shotgun (WGS) entry which is preliminary data.</text>
</comment>
<gene>
    <name evidence="2" type="ORF">PVAP13_4KG111410</name>
</gene>
<protein>
    <submittedName>
        <fullName evidence="2">Uncharacterized protein</fullName>
    </submittedName>
</protein>
<proteinExistence type="predicted"/>
<evidence type="ECO:0000256" key="1">
    <source>
        <dbReference type="SAM" id="SignalP"/>
    </source>
</evidence>
<dbReference type="AlphaFoldDB" id="A0A8T0TIV3"/>
<keyword evidence="1" id="KW-0732">Signal</keyword>
<accession>A0A8T0TIV3</accession>
<dbReference type="Proteomes" id="UP000823388">
    <property type="component" value="Chromosome 4K"/>
</dbReference>
<keyword evidence="3" id="KW-1185">Reference proteome</keyword>
<evidence type="ECO:0000313" key="2">
    <source>
        <dbReference type="EMBL" id="KAG2611771.1"/>
    </source>
</evidence>
<name>A0A8T0TIV3_PANVG</name>
<reference evidence="2" key="1">
    <citation type="submission" date="2020-05" db="EMBL/GenBank/DDBJ databases">
        <title>WGS assembly of Panicum virgatum.</title>
        <authorList>
            <person name="Lovell J.T."/>
            <person name="Jenkins J."/>
            <person name="Shu S."/>
            <person name="Juenger T.E."/>
            <person name="Schmutz J."/>
        </authorList>
    </citation>
    <scope>NUCLEOTIDE SEQUENCE</scope>
    <source>
        <strain evidence="2">AP13</strain>
    </source>
</reference>
<feature type="chain" id="PRO_5035746550" evidence="1">
    <location>
        <begin position="24"/>
        <end position="151"/>
    </location>
</feature>
<organism evidence="2 3">
    <name type="scientific">Panicum virgatum</name>
    <name type="common">Blackwell switchgrass</name>
    <dbReference type="NCBI Taxonomy" id="38727"/>
    <lineage>
        <taxon>Eukaryota</taxon>
        <taxon>Viridiplantae</taxon>
        <taxon>Streptophyta</taxon>
        <taxon>Embryophyta</taxon>
        <taxon>Tracheophyta</taxon>
        <taxon>Spermatophyta</taxon>
        <taxon>Magnoliopsida</taxon>
        <taxon>Liliopsida</taxon>
        <taxon>Poales</taxon>
        <taxon>Poaceae</taxon>
        <taxon>PACMAD clade</taxon>
        <taxon>Panicoideae</taxon>
        <taxon>Panicodae</taxon>
        <taxon>Paniceae</taxon>
        <taxon>Panicinae</taxon>
        <taxon>Panicum</taxon>
        <taxon>Panicum sect. Hiantes</taxon>
    </lineage>
</organism>
<sequence>MASSCGAVMVVAVWVVLLHSSTGQQPPVPVPAPPPAPASPPPPPDCSNCSSICTPSCEEIVAGNHASYCRENVIPNIYKWCLEDCANSTCNGGNTHGACCSIGTCTPQHCGNPCVQDCCKSCTANAHCNEHGTIYAISSDFGDQMIIQHLD</sequence>
<dbReference type="EMBL" id="CM029043">
    <property type="protein sequence ID" value="KAG2611771.1"/>
    <property type="molecule type" value="Genomic_DNA"/>
</dbReference>
<feature type="signal peptide" evidence="1">
    <location>
        <begin position="1"/>
        <end position="23"/>
    </location>
</feature>
<evidence type="ECO:0000313" key="3">
    <source>
        <dbReference type="Proteomes" id="UP000823388"/>
    </source>
</evidence>